<keyword evidence="1 2" id="KW-0732">Signal</keyword>
<reference evidence="4 5" key="1">
    <citation type="submission" date="2018-06" db="EMBL/GenBank/DDBJ databases">
        <title>Chryseolinea flavus sp. nov., a member of the phylum Bacteroidetes isolated from soil.</title>
        <authorList>
            <person name="Li Y."/>
            <person name="Wang J."/>
        </authorList>
    </citation>
    <scope>NUCLEOTIDE SEQUENCE [LARGE SCALE GENOMIC DNA]</scope>
    <source>
        <strain evidence="4 5">SDU1-6</strain>
    </source>
</reference>
<dbReference type="InterPro" id="IPR015915">
    <property type="entry name" value="Kelch-typ_b-propeller"/>
</dbReference>
<dbReference type="Proteomes" id="UP000251889">
    <property type="component" value="Unassembled WGS sequence"/>
</dbReference>
<dbReference type="Gene3D" id="2.60.40.10">
    <property type="entry name" value="Immunoglobulins"/>
    <property type="match status" value="4"/>
</dbReference>
<feature type="chain" id="PRO_5017074948" description="IPT/TIG domain-containing protein" evidence="2">
    <location>
        <begin position="21"/>
        <end position="729"/>
    </location>
</feature>
<dbReference type="Pfam" id="PF01344">
    <property type="entry name" value="Kelch_1"/>
    <property type="match status" value="1"/>
</dbReference>
<feature type="signal peptide" evidence="2">
    <location>
        <begin position="1"/>
        <end position="20"/>
    </location>
</feature>
<dbReference type="Gene3D" id="2.120.10.80">
    <property type="entry name" value="Kelch-type beta propeller"/>
    <property type="match status" value="1"/>
</dbReference>
<dbReference type="PANTHER" id="PTHR46769">
    <property type="entry name" value="POLYCYSTIC KIDNEY AND HEPATIC DISEASE 1 (AUTOSOMAL RECESSIVE)-LIKE 1"/>
    <property type="match status" value="1"/>
</dbReference>
<keyword evidence="5" id="KW-1185">Reference proteome</keyword>
<dbReference type="SUPFAM" id="SSF81296">
    <property type="entry name" value="E set domains"/>
    <property type="match status" value="4"/>
</dbReference>
<dbReference type="SMART" id="SM00429">
    <property type="entry name" value="IPT"/>
    <property type="match status" value="3"/>
</dbReference>
<gene>
    <name evidence="4" type="ORF">DQQ10_15055</name>
</gene>
<dbReference type="SUPFAM" id="SSF117281">
    <property type="entry name" value="Kelch motif"/>
    <property type="match status" value="1"/>
</dbReference>
<dbReference type="RefSeq" id="WP_112747711.1">
    <property type="nucleotide sequence ID" value="NZ_QMFY01000007.1"/>
</dbReference>
<comment type="caution">
    <text evidence="4">The sequence shown here is derived from an EMBL/GenBank/DDBJ whole genome shotgun (WGS) entry which is preliminary data.</text>
</comment>
<sequence length="729" mass="79840">MKKILIVVSILSILAVFSCKDEVVNKPVFETLQVTRADTGATFQAKINLLGGQSADDYGFVWSDQTSPTIDDSVYYFRTLAKQGTFLYTVNNDLTPGKIYYVRAFIKSENQIIYANEVQFESLGSATPFITSFSPSSGGAEDVIVIKGDNFTRVISNMQVLIGENQLEILEASRNELKVKIPASYHTATLPIALTVTGKSAQSKEQFTLNGPILQQIAPVKGSAGTEITLLGSGFSTTPQENHVTIGATEVVVKEATSTTLTVIAPRLSEAGLKDVEIEVHGARSKLQNGFELTGPVITSFSPSAGVQHSILKIYGTGFSSVAAENQVMIGHSLAPAEIISATPTELEVRVPMVYSTTSSPIGITVKSIYNSSKDNFSVEGPEIASITPGEVYPGAYVTLHGKNFIANDLNMWLSMQSSSSLSIESMTPTEMKVYVPLDVTRSAPVVIHIGGITYTTPFDLTILSPWAKQPSFPGIKERGATAFTIGNYGYVGLGWSTQGVNSKDFWRYDPVTEIWTQVADFPGPARRHAFSFVIDGKAYVGGGFNGSTLFFDLWQYNPATDTWTKKSNFYFQGSYTSETLVYATAIGNYGYFIKSEYLHRYDPSTDTWSIQYDPKLDGAYEFAVTVGNKGYFKKAFVSGMFEFEPATNTWTTIDTNNFGWWDVPAWVINNKLYYGNGSNLFEFDPATQTHRSLPVMKEAPGGAATFSIGDYGYFVGGRVFYKFNPSYK</sequence>
<dbReference type="InterPro" id="IPR052387">
    <property type="entry name" value="Fibrocystin"/>
</dbReference>
<dbReference type="PANTHER" id="PTHR46769:SF2">
    <property type="entry name" value="FIBROCYSTIN-L ISOFORM 2 PRECURSOR-RELATED"/>
    <property type="match status" value="1"/>
</dbReference>
<dbReference type="EMBL" id="QMFY01000007">
    <property type="protein sequence ID" value="RAW00369.1"/>
    <property type="molecule type" value="Genomic_DNA"/>
</dbReference>
<dbReference type="Pfam" id="PF01833">
    <property type="entry name" value="TIG"/>
    <property type="match status" value="4"/>
</dbReference>
<accession>A0A364Y0Z5</accession>
<dbReference type="CDD" id="cd00603">
    <property type="entry name" value="IPT_PCSR"/>
    <property type="match status" value="2"/>
</dbReference>
<feature type="domain" description="IPT/TIG" evidence="3">
    <location>
        <begin position="211"/>
        <end position="294"/>
    </location>
</feature>
<name>A0A364Y0Z5_9BACT</name>
<organism evidence="4 5">
    <name type="scientific">Pseudochryseolinea flava</name>
    <dbReference type="NCBI Taxonomy" id="2059302"/>
    <lineage>
        <taxon>Bacteria</taxon>
        <taxon>Pseudomonadati</taxon>
        <taxon>Bacteroidota</taxon>
        <taxon>Cytophagia</taxon>
        <taxon>Cytophagales</taxon>
        <taxon>Fulvivirgaceae</taxon>
        <taxon>Pseudochryseolinea</taxon>
    </lineage>
</organism>
<dbReference type="InterPro" id="IPR002909">
    <property type="entry name" value="IPT_dom"/>
</dbReference>
<proteinExistence type="predicted"/>
<evidence type="ECO:0000313" key="4">
    <source>
        <dbReference type="EMBL" id="RAW00369.1"/>
    </source>
</evidence>
<dbReference type="PROSITE" id="PS51257">
    <property type="entry name" value="PROKAR_LIPOPROTEIN"/>
    <property type="match status" value="1"/>
</dbReference>
<feature type="domain" description="IPT/TIG" evidence="3">
    <location>
        <begin position="295"/>
        <end position="380"/>
    </location>
</feature>
<evidence type="ECO:0000259" key="3">
    <source>
        <dbReference type="SMART" id="SM00429"/>
    </source>
</evidence>
<protein>
    <recommendedName>
        <fullName evidence="3">IPT/TIG domain-containing protein</fullName>
    </recommendedName>
</protein>
<dbReference type="InterPro" id="IPR006652">
    <property type="entry name" value="Kelch_1"/>
</dbReference>
<dbReference type="InterPro" id="IPR037293">
    <property type="entry name" value="Gal_Oxidase_central_sf"/>
</dbReference>
<feature type="domain" description="IPT/TIG" evidence="3">
    <location>
        <begin position="127"/>
        <end position="210"/>
    </location>
</feature>
<evidence type="ECO:0000256" key="1">
    <source>
        <dbReference type="ARBA" id="ARBA00022729"/>
    </source>
</evidence>
<evidence type="ECO:0000256" key="2">
    <source>
        <dbReference type="SAM" id="SignalP"/>
    </source>
</evidence>
<dbReference type="InterPro" id="IPR014756">
    <property type="entry name" value="Ig_E-set"/>
</dbReference>
<dbReference type="Gene3D" id="2.130.10.80">
    <property type="entry name" value="Galactose oxidase/kelch, beta-propeller"/>
    <property type="match status" value="1"/>
</dbReference>
<evidence type="ECO:0000313" key="5">
    <source>
        <dbReference type="Proteomes" id="UP000251889"/>
    </source>
</evidence>
<dbReference type="OrthoDB" id="1490335at2"/>
<dbReference type="InterPro" id="IPR013783">
    <property type="entry name" value="Ig-like_fold"/>
</dbReference>
<dbReference type="AlphaFoldDB" id="A0A364Y0Z5"/>